<comment type="caution">
    <text evidence="2">The sequence shown here is derived from an EMBL/GenBank/DDBJ whole genome shotgun (WGS) entry which is preliminary data.</text>
</comment>
<dbReference type="AlphaFoldDB" id="A0A176S2T3"/>
<name>A0A176S2T3_9GAMM</name>
<dbReference type="Proteomes" id="UP000076962">
    <property type="component" value="Unassembled WGS sequence"/>
</dbReference>
<evidence type="ECO:0000259" key="1">
    <source>
        <dbReference type="PROSITE" id="PS50075"/>
    </source>
</evidence>
<evidence type="ECO:0000313" key="3">
    <source>
        <dbReference type="Proteomes" id="UP000076962"/>
    </source>
</evidence>
<evidence type="ECO:0000313" key="2">
    <source>
        <dbReference type="EMBL" id="OAD22228.1"/>
    </source>
</evidence>
<organism evidence="2 3">
    <name type="scientific">Candidatus Thiomargarita nelsonii</name>
    <dbReference type="NCBI Taxonomy" id="1003181"/>
    <lineage>
        <taxon>Bacteria</taxon>
        <taxon>Pseudomonadati</taxon>
        <taxon>Pseudomonadota</taxon>
        <taxon>Gammaproteobacteria</taxon>
        <taxon>Thiotrichales</taxon>
        <taxon>Thiotrichaceae</taxon>
        <taxon>Thiomargarita</taxon>
    </lineage>
</organism>
<dbReference type="InterPro" id="IPR036736">
    <property type="entry name" value="ACP-like_sf"/>
</dbReference>
<dbReference type="Gene3D" id="1.10.1200.10">
    <property type="entry name" value="ACP-like"/>
    <property type="match status" value="1"/>
</dbReference>
<reference evidence="2 3" key="1">
    <citation type="submission" date="2016-05" db="EMBL/GenBank/DDBJ databases">
        <title>Single-cell genome of chain-forming Candidatus Thiomargarita nelsonii and comparison to other large sulfur-oxidizing bacteria.</title>
        <authorList>
            <person name="Winkel M."/>
            <person name="Salman V."/>
            <person name="Woyke T."/>
            <person name="Schulz-Vogt H."/>
            <person name="Richter M."/>
            <person name="Flood B."/>
            <person name="Bailey J."/>
            <person name="Amann R."/>
            <person name="Mussmann M."/>
        </authorList>
    </citation>
    <scope>NUCLEOTIDE SEQUENCE [LARGE SCALE GENOMIC DNA]</scope>
    <source>
        <strain evidence="2 3">THI036</strain>
    </source>
</reference>
<sequence length="80" mass="9373">MTTDDIKDKIKAFLAQFISNLNFPEDEDLFASGLVNSLFAMQLVLFVEKEFQFKVENEDLDYDNFRTLNAITRFIERKIG</sequence>
<dbReference type="EMBL" id="LUTY01001088">
    <property type="protein sequence ID" value="OAD22228.1"/>
    <property type="molecule type" value="Genomic_DNA"/>
</dbReference>
<proteinExistence type="predicted"/>
<accession>A0A176S2T3</accession>
<protein>
    <submittedName>
        <fullName evidence="2">Acyl carrier protein</fullName>
    </submittedName>
</protein>
<dbReference type="Pfam" id="PF00550">
    <property type="entry name" value="PP-binding"/>
    <property type="match status" value="1"/>
</dbReference>
<dbReference type="InterPro" id="IPR009081">
    <property type="entry name" value="PP-bd_ACP"/>
</dbReference>
<feature type="domain" description="Carrier" evidence="1">
    <location>
        <begin position="1"/>
        <end position="79"/>
    </location>
</feature>
<gene>
    <name evidence="2" type="ORF">THIOM_001976</name>
</gene>
<dbReference type="SUPFAM" id="SSF47336">
    <property type="entry name" value="ACP-like"/>
    <property type="match status" value="1"/>
</dbReference>
<keyword evidence="3" id="KW-1185">Reference proteome</keyword>
<dbReference type="PROSITE" id="PS50075">
    <property type="entry name" value="CARRIER"/>
    <property type="match status" value="1"/>
</dbReference>